<evidence type="ECO:0000256" key="1">
    <source>
        <dbReference type="SAM" id="MobiDB-lite"/>
    </source>
</evidence>
<dbReference type="Gene3D" id="3.30.750.44">
    <property type="match status" value="1"/>
</dbReference>
<dbReference type="GO" id="GO:0004175">
    <property type="term" value="F:endopeptidase activity"/>
    <property type="evidence" value="ECO:0007669"/>
    <property type="project" value="TreeGrafter"/>
</dbReference>
<dbReference type="Gene3D" id="2.30.42.10">
    <property type="match status" value="1"/>
</dbReference>
<accession>A0A699YMU8</accession>
<sequence>MLDLLGDPFTRRIEPQEYAQFRVSADGELQGIGLLIANELTSSGHLRVLAPIKGGPADRAGIKPGDEVISINGEDTAGWSGDHAANILRGRGGTEEVAMKRESVAISPVFSTTLPDVAGGPGVGYVRLSQFSGNAAADMRNAVAALEDGSALFVTVAKYQTPAGTDIDHKGIRPDLSCTPSLTAPSLASLPPGSSPSAGLQANVYQGAPPARDSAWAASGPRQRLGSNNFLPGIPLDPSTEALLVQALKEDSCA</sequence>
<dbReference type="PANTHER" id="PTHR32060">
    <property type="entry name" value="TAIL-SPECIFIC PROTEASE"/>
    <property type="match status" value="1"/>
</dbReference>
<dbReference type="EMBL" id="BLLF01000332">
    <property type="protein sequence ID" value="GFH10635.1"/>
    <property type="molecule type" value="Genomic_DNA"/>
</dbReference>
<feature type="domain" description="PDZ" evidence="2">
    <location>
        <begin position="18"/>
        <end position="103"/>
    </location>
</feature>
<dbReference type="SMART" id="SM00228">
    <property type="entry name" value="PDZ"/>
    <property type="match status" value="1"/>
</dbReference>
<evidence type="ECO:0000313" key="3">
    <source>
        <dbReference type="EMBL" id="GFH10635.1"/>
    </source>
</evidence>
<dbReference type="CDD" id="cd06782">
    <property type="entry name" value="cpPDZ_CPP-like"/>
    <property type="match status" value="1"/>
</dbReference>
<feature type="compositionally biased region" description="Low complexity" evidence="1">
    <location>
        <begin position="183"/>
        <end position="200"/>
    </location>
</feature>
<dbReference type="PROSITE" id="PS50106">
    <property type="entry name" value="PDZ"/>
    <property type="match status" value="1"/>
</dbReference>
<dbReference type="AlphaFoldDB" id="A0A699YMU8"/>
<dbReference type="SUPFAM" id="SSF50156">
    <property type="entry name" value="PDZ domain-like"/>
    <property type="match status" value="1"/>
</dbReference>
<dbReference type="SUPFAM" id="SSF52096">
    <property type="entry name" value="ClpP/crotonase"/>
    <property type="match status" value="1"/>
</dbReference>
<proteinExistence type="predicted"/>
<protein>
    <submittedName>
        <fullName evidence="3">PDZ domain-containing protein</fullName>
    </submittedName>
</protein>
<feature type="region of interest" description="Disordered" evidence="1">
    <location>
        <begin position="183"/>
        <end position="205"/>
    </location>
</feature>
<dbReference type="PANTHER" id="PTHR32060:SF22">
    <property type="entry name" value="CARBOXYL-TERMINAL-PROCESSING PEPTIDASE 3, CHLOROPLASTIC"/>
    <property type="match status" value="1"/>
</dbReference>
<dbReference type="InterPro" id="IPR001478">
    <property type="entry name" value="PDZ"/>
</dbReference>
<dbReference type="Gene3D" id="3.90.226.10">
    <property type="entry name" value="2-enoyl-CoA Hydratase, Chain A, domain 1"/>
    <property type="match status" value="2"/>
</dbReference>
<keyword evidence="4" id="KW-1185">Reference proteome</keyword>
<name>A0A699YMU8_HAELA</name>
<dbReference type="InterPro" id="IPR036034">
    <property type="entry name" value="PDZ_sf"/>
</dbReference>
<gene>
    <name evidence="3" type="ORF">HaLaN_05979</name>
</gene>
<comment type="caution">
    <text evidence="3">The sequence shown here is derived from an EMBL/GenBank/DDBJ whole genome shotgun (WGS) entry which is preliminary data.</text>
</comment>
<dbReference type="Proteomes" id="UP000485058">
    <property type="component" value="Unassembled WGS sequence"/>
</dbReference>
<organism evidence="3 4">
    <name type="scientific">Haematococcus lacustris</name>
    <name type="common">Green alga</name>
    <name type="synonym">Haematococcus pluvialis</name>
    <dbReference type="NCBI Taxonomy" id="44745"/>
    <lineage>
        <taxon>Eukaryota</taxon>
        <taxon>Viridiplantae</taxon>
        <taxon>Chlorophyta</taxon>
        <taxon>core chlorophytes</taxon>
        <taxon>Chlorophyceae</taxon>
        <taxon>CS clade</taxon>
        <taxon>Chlamydomonadales</taxon>
        <taxon>Haematococcaceae</taxon>
        <taxon>Haematococcus</taxon>
    </lineage>
</organism>
<dbReference type="Pfam" id="PF17820">
    <property type="entry name" value="PDZ_6"/>
    <property type="match status" value="1"/>
</dbReference>
<evidence type="ECO:0000259" key="2">
    <source>
        <dbReference type="PROSITE" id="PS50106"/>
    </source>
</evidence>
<reference evidence="3 4" key="1">
    <citation type="submission" date="2020-02" db="EMBL/GenBank/DDBJ databases">
        <title>Draft genome sequence of Haematococcus lacustris strain NIES-144.</title>
        <authorList>
            <person name="Morimoto D."/>
            <person name="Nakagawa S."/>
            <person name="Yoshida T."/>
            <person name="Sawayama S."/>
        </authorList>
    </citation>
    <scope>NUCLEOTIDE SEQUENCE [LARGE SCALE GENOMIC DNA]</scope>
    <source>
        <strain evidence="3 4">NIES-144</strain>
    </source>
</reference>
<evidence type="ECO:0000313" key="4">
    <source>
        <dbReference type="Proteomes" id="UP000485058"/>
    </source>
</evidence>
<dbReference type="InterPro" id="IPR041489">
    <property type="entry name" value="PDZ_6"/>
</dbReference>
<dbReference type="InterPro" id="IPR029045">
    <property type="entry name" value="ClpP/crotonase-like_dom_sf"/>
</dbReference>